<proteinExistence type="inferred from homology"/>
<dbReference type="PANTHER" id="PTHR42973">
    <property type="entry name" value="BINDING OXIDOREDUCTASE, PUTATIVE (AFU_ORTHOLOGUE AFUA_1G17690)-RELATED"/>
    <property type="match status" value="1"/>
</dbReference>
<dbReference type="AlphaFoldDB" id="A0A6A5RT85"/>
<dbReference type="OrthoDB" id="2151789at2759"/>
<dbReference type="GO" id="GO:0016491">
    <property type="term" value="F:oxidoreductase activity"/>
    <property type="evidence" value="ECO:0007669"/>
    <property type="project" value="UniProtKB-KW"/>
</dbReference>
<evidence type="ECO:0000313" key="8">
    <source>
        <dbReference type="Proteomes" id="UP000800082"/>
    </source>
</evidence>
<evidence type="ECO:0000313" key="7">
    <source>
        <dbReference type="EMBL" id="KAF1930600.1"/>
    </source>
</evidence>
<accession>A0A6A5RT85</accession>
<evidence type="ECO:0000256" key="5">
    <source>
        <dbReference type="SAM" id="SignalP"/>
    </source>
</evidence>
<dbReference type="RefSeq" id="XP_033450848.1">
    <property type="nucleotide sequence ID" value="XM_033589827.1"/>
</dbReference>
<dbReference type="PANTHER" id="PTHR42973:SF34">
    <property type="entry name" value="FAD BINDING DOMAIN PROTEIN (AFU_ORTHOLOGUE AFUA_3G02770)"/>
    <property type="match status" value="1"/>
</dbReference>
<keyword evidence="5" id="KW-0732">Signal</keyword>
<dbReference type="InterPro" id="IPR016169">
    <property type="entry name" value="FAD-bd_PCMH_sub2"/>
</dbReference>
<dbReference type="InterPro" id="IPR006094">
    <property type="entry name" value="Oxid_FAD_bind_N"/>
</dbReference>
<evidence type="ECO:0000256" key="4">
    <source>
        <dbReference type="ARBA" id="ARBA00023002"/>
    </source>
</evidence>
<dbReference type="GeneID" id="54347475"/>
<sequence length="537" mass="58221">MKAQSILSLAAIAVNAVAQEIFEPSDFNATDALIATGVDVSALPELAYLTEKRSLFSPCATACNSLRFIFKKQVLTSGSYEYDAFTDSYWSTQTASVKPYCVFKPARSADVATLVLLSRLTQCPFATKGGGHTGFPGASSIEDGITVSLEDMNEITLSADKKTAAIGPGNRWGAIYTKLAEHNLAVIGGRASDVGLGLVLGGGVSHHSNIYGFACDNVASFEVVTASGITLTVTPTKFPDLYWALRGGGNNFGVVTKFTLETVSQGLMWGGTRIHLEADYPKLIDAFATMAENTETDPKAVQILSFAVTAGSPAAQIQLEYLEPVDEANPPAILKNYLSIPPVIQSTINRTLASDTDMLNAQMPAGHRYSFWAGTFKIDRDFMAWMQALHQKNVGSLPDQGSLTFQAFTVPALKQMSKKGGNALGLNPADGPLFHVLLYMMWDDAAKDDTLNKAASEFMEAVKVEAKNRGLYNRYIYMNYAGPYQNVVPGYGEENLARLKSIANKYDPKAIFRKLQPGGYKLEGAPYGYFINQTLWR</sequence>
<dbReference type="Gene3D" id="3.30.465.10">
    <property type="match status" value="1"/>
</dbReference>
<dbReference type="PROSITE" id="PS51387">
    <property type="entry name" value="FAD_PCMH"/>
    <property type="match status" value="1"/>
</dbReference>
<evidence type="ECO:0000256" key="2">
    <source>
        <dbReference type="ARBA" id="ARBA00022630"/>
    </source>
</evidence>
<evidence type="ECO:0000256" key="3">
    <source>
        <dbReference type="ARBA" id="ARBA00022827"/>
    </source>
</evidence>
<dbReference type="InterPro" id="IPR016167">
    <property type="entry name" value="FAD-bd_PCMH_sub1"/>
</dbReference>
<organism evidence="7 8">
    <name type="scientific">Didymella exigua CBS 183.55</name>
    <dbReference type="NCBI Taxonomy" id="1150837"/>
    <lineage>
        <taxon>Eukaryota</taxon>
        <taxon>Fungi</taxon>
        <taxon>Dikarya</taxon>
        <taxon>Ascomycota</taxon>
        <taxon>Pezizomycotina</taxon>
        <taxon>Dothideomycetes</taxon>
        <taxon>Pleosporomycetidae</taxon>
        <taxon>Pleosporales</taxon>
        <taxon>Pleosporineae</taxon>
        <taxon>Didymellaceae</taxon>
        <taxon>Didymella</taxon>
    </lineage>
</organism>
<evidence type="ECO:0000259" key="6">
    <source>
        <dbReference type="PROSITE" id="PS51387"/>
    </source>
</evidence>
<reference evidence="7" key="1">
    <citation type="journal article" date="2020" name="Stud. Mycol.">
        <title>101 Dothideomycetes genomes: a test case for predicting lifestyles and emergence of pathogens.</title>
        <authorList>
            <person name="Haridas S."/>
            <person name="Albert R."/>
            <person name="Binder M."/>
            <person name="Bloem J."/>
            <person name="Labutti K."/>
            <person name="Salamov A."/>
            <person name="Andreopoulos B."/>
            <person name="Baker S."/>
            <person name="Barry K."/>
            <person name="Bills G."/>
            <person name="Bluhm B."/>
            <person name="Cannon C."/>
            <person name="Castanera R."/>
            <person name="Culley D."/>
            <person name="Daum C."/>
            <person name="Ezra D."/>
            <person name="Gonzalez J."/>
            <person name="Henrissat B."/>
            <person name="Kuo A."/>
            <person name="Liang C."/>
            <person name="Lipzen A."/>
            <person name="Lutzoni F."/>
            <person name="Magnuson J."/>
            <person name="Mondo S."/>
            <person name="Nolan M."/>
            <person name="Ohm R."/>
            <person name="Pangilinan J."/>
            <person name="Park H.-J."/>
            <person name="Ramirez L."/>
            <person name="Alfaro M."/>
            <person name="Sun H."/>
            <person name="Tritt A."/>
            <person name="Yoshinaga Y."/>
            <person name="Zwiers L.-H."/>
            <person name="Turgeon B."/>
            <person name="Goodwin S."/>
            <person name="Spatafora J."/>
            <person name="Crous P."/>
            <person name="Grigoriev I."/>
        </authorList>
    </citation>
    <scope>NUCLEOTIDE SEQUENCE</scope>
    <source>
        <strain evidence="7">CBS 183.55</strain>
    </source>
</reference>
<dbReference type="SUPFAM" id="SSF56176">
    <property type="entry name" value="FAD-binding/transporter-associated domain-like"/>
    <property type="match status" value="1"/>
</dbReference>
<keyword evidence="8" id="KW-1185">Reference proteome</keyword>
<dbReference type="Gene3D" id="3.40.462.20">
    <property type="match status" value="1"/>
</dbReference>
<keyword evidence="3" id="KW-0274">FAD</keyword>
<dbReference type="Proteomes" id="UP000800082">
    <property type="component" value="Unassembled WGS sequence"/>
</dbReference>
<dbReference type="EMBL" id="ML978963">
    <property type="protein sequence ID" value="KAF1930600.1"/>
    <property type="molecule type" value="Genomic_DNA"/>
</dbReference>
<feature type="domain" description="FAD-binding PCMH-type" evidence="6">
    <location>
        <begin position="95"/>
        <end position="265"/>
    </location>
</feature>
<dbReference type="GO" id="GO:0071949">
    <property type="term" value="F:FAD binding"/>
    <property type="evidence" value="ECO:0007669"/>
    <property type="project" value="InterPro"/>
</dbReference>
<dbReference type="Gene3D" id="3.30.43.10">
    <property type="entry name" value="Uridine Diphospho-n-acetylenolpyruvylglucosamine Reductase, domain 2"/>
    <property type="match status" value="1"/>
</dbReference>
<feature type="chain" id="PRO_5025639029" evidence="5">
    <location>
        <begin position="19"/>
        <end position="537"/>
    </location>
</feature>
<dbReference type="Pfam" id="PF01565">
    <property type="entry name" value="FAD_binding_4"/>
    <property type="match status" value="1"/>
</dbReference>
<dbReference type="InterPro" id="IPR036318">
    <property type="entry name" value="FAD-bd_PCMH-like_sf"/>
</dbReference>
<keyword evidence="4" id="KW-0560">Oxidoreductase</keyword>
<dbReference type="InterPro" id="IPR016166">
    <property type="entry name" value="FAD-bd_PCMH"/>
</dbReference>
<gene>
    <name evidence="7" type="ORF">M421DRAFT_377456</name>
</gene>
<evidence type="ECO:0000256" key="1">
    <source>
        <dbReference type="ARBA" id="ARBA00005466"/>
    </source>
</evidence>
<name>A0A6A5RT85_9PLEO</name>
<comment type="similarity">
    <text evidence="1">Belongs to the oxygen-dependent FAD-linked oxidoreductase family.</text>
</comment>
<dbReference type="InterPro" id="IPR050416">
    <property type="entry name" value="FAD-linked_Oxidoreductase"/>
</dbReference>
<protein>
    <submittedName>
        <fullName evidence="7">FAD binding domain-containing protein</fullName>
    </submittedName>
</protein>
<feature type="signal peptide" evidence="5">
    <location>
        <begin position="1"/>
        <end position="18"/>
    </location>
</feature>
<keyword evidence="2" id="KW-0285">Flavoprotein</keyword>